<dbReference type="EMBL" id="JBBWUH010000007">
    <property type="protein sequence ID" value="KAK8161659.1"/>
    <property type="molecule type" value="Genomic_DNA"/>
</dbReference>
<evidence type="ECO:0000313" key="2">
    <source>
        <dbReference type="Proteomes" id="UP001456524"/>
    </source>
</evidence>
<keyword evidence="2" id="KW-1185">Reference proteome</keyword>
<name>A0ABR1XN71_9PEZI</name>
<comment type="caution">
    <text evidence="1">The sequence shown here is derived from an EMBL/GenBank/DDBJ whole genome shotgun (WGS) entry which is preliminary data.</text>
</comment>
<dbReference type="Proteomes" id="UP001456524">
    <property type="component" value="Unassembled WGS sequence"/>
</dbReference>
<sequence length="292" mass="32758">MSSQFVSVQYLDDPFVDSPCGTPSPEAIHQQALRQPSIQRALSALKTSFTEEDVEQIAATHRRRRRQLTTFLKNRTLLRQLDQVQDDQFDDALDADDRECLKQEGPWEIVDVKNGEQALQGRREEFKGAMVELDDDTVALGLKCQKTIKSAHSSLKAIHDRSQGKYKTFELDKAALQTSKFHQESFMHMMRGTVARFCGVLDDAGIEKMPVSQRVPESNSVCVQDGDELNVVDLPKPSATAVTTTPSTPPKQMINVAHTSSTPRSEQWVQLDGSFLHETEDAVQTLAFARRL</sequence>
<organism evidence="1 2">
    <name type="scientific">Phyllosticta citrichinensis</name>
    <dbReference type="NCBI Taxonomy" id="1130410"/>
    <lineage>
        <taxon>Eukaryota</taxon>
        <taxon>Fungi</taxon>
        <taxon>Dikarya</taxon>
        <taxon>Ascomycota</taxon>
        <taxon>Pezizomycotina</taxon>
        <taxon>Dothideomycetes</taxon>
        <taxon>Dothideomycetes incertae sedis</taxon>
        <taxon>Botryosphaeriales</taxon>
        <taxon>Phyllostictaceae</taxon>
        <taxon>Phyllosticta</taxon>
    </lineage>
</organism>
<evidence type="ECO:0000313" key="1">
    <source>
        <dbReference type="EMBL" id="KAK8161659.1"/>
    </source>
</evidence>
<gene>
    <name evidence="1" type="ORF">IWX90DRAFT_276939</name>
</gene>
<protein>
    <submittedName>
        <fullName evidence="1">Uncharacterized protein</fullName>
    </submittedName>
</protein>
<accession>A0ABR1XN71</accession>
<reference evidence="1 2" key="1">
    <citation type="journal article" date="2022" name="G3 (Bethesda)">
        <title>Enemy or ally: a genomic approach to elucidate the lifestyle of Phyllosticta citrichinaensis.</title>
        <authorList>
            <person name="Buijs V.A."/>
            <person name="Groenewald J.Z."/>
            <person name="Haridas S."/>
            <person name="LaButti K.M."/>
            <person name="Lipzen A."/>
            <person name="Martin F.M."/>
            <person name="Barry K."/>
            <person name="Grigoriev I.V."/>
            <person name="Crous P.W."/>
            <person name="Seidl M.F."/>
        </authorList>
    </citation>
    <scope>NUCLEOTIDE SEQUENCE [LARGE SCALE GENOMIC DNA]</scope>
    <source>
        <strain evidence="1 2">CBS 129764</strain>
    </source>
</reference>
<proteinExistence type="predicted"/>